<dbReference type="Gene3D" id="3.20.80.10">
    <property type="entry name" value="Regulatory factor, effector binding domain"/>
    <property type="match status" value="1"/>
</dbReference>
<dbReference type="InterPro" id="IPR011256">
    <property type="entry name" value="Reg_factor_effector_dom_sf"/>
</dbReference>
<reference evidence="3" key="1">
    <citation type="submission" date="2020-05" db="EMBL/GenBank/DDBJ databases">
        <authorList>
            <person name="Chiriac C."/>
            <person name="Salcher M."/>
            <person name="Ghai R."/>
            <person name="Kavagutti S V."/>
        </authorList>
    </citation>
    <scope>NUCLEOTIDE SEQUENCE</scope>
</reference>
<evidence type="ECO:0000313" key="1">
    <source>
        <dbReference type="EMBL" id="CAB4545478.1"/>
    </source>
</evidence>
<dbReference type="EMBL" id="CAEZVF010000068">
    <property type="protein sequence ID" value="CAB4621002.1"/>
    <property type="molecule type" value="Genomic_DNA"/>
</dbReference>
<protein>
    <submittedName>
        <fullName evidence="3">Unannotated protein</fullName>
    </submittedName>
</protein>
<evidence type="ECO:0000313" key="2">
    <source>
        <dbReference type="EMBL" id="CAB4621002.1"/>
    </source>
</evidence>
<dbReference type="PANTHER" id="PTHR11220">
    <property type="entry name" value="HEME-BINDING PROTEIN-RELATED"/>
    <property type="match status" value="1"/>
</dbReference>
<dbReference type="EMBL" id="CAEZSO010000123">
    <property type="protein sequence ID" value="CAB4545478.1"/>
    <property type="molecule type" value="Genomic_DNA"/>
</dbReference>
<organism evidence="3">
    <name type="scientific">freshwater metagenome</name>
    <dbReference type="NCBI Taxonomy" id="449393"/>
    <lineage>
        <taxon>unclassified sequences</taxon>
        <taxon>metagenomes</taxon>
        <taxon>ecological metagenomes</taxon>
    </lineage>
</organism>
<dbReference type="InterPro" id="IPR006917">
    <property type="entry name" value="SOUL_heme-bd"/>
</dbReference>
<sequence>MTEQQVYERIDVKRGFEVRKYAPHVVAEVTMVGPFERAGNAGFGPLVSYISGRNRSGTKVAMTAPVIQEPLDEPMTYHVSFVMPANSTLDDLPAPGGNGVSLIEVPETLAAVSMYSGRWTEDNYNKHVARLIANIEEAGYTVVGKPRFARFDPPWKPSFIRRNEVVVPIA</sequence>
<evidence type="ECO:0000313" key="3">
    <source>
        <dbReference type="EMBL" id="CAB4774791.1"/>
    </source>
</evidence>
<gene>
    <name evidence="1" type="ORF">UFOPK1446_00677</name>
    <name evidence="2" type="ORF">UFOPK1939_00563</name>
    <name evidence="3" type="ORF">UFOPK2938_00350</name>
</gene>
<dbReference type="AlphaFoldDB" id="A0A6J6VQN6"/>
<proteinExistence type="predicted"/>
<dbReference type="SUPFAM" id="SSF55136">
    <property type="entry name" value="Probable bacterial effector-binding domain"/>
    <property type="match status" value="1"/>
</dbReference>
<accession>A0A6J6VQN6</accession>
<dbReference type="EMBL" id="CAEZZX010000047">
    <property type="protein sequence ID" value="CAB4774791.1"/>
    <property type="molecule type" value="Genomic_DNA"/>
</dbReference>
<name>A0A6J6VQN6_9ZZZZ</name>
<dbReference type="Pfam" id="PF04832">
    <property type="entry name" value="SOUL"/>
    <property type="match status" value="1"/>
</dbReference>
<dbReference type="PANTHER" id="PTHR11220:SF58">
    <property type="entry name" value="SOUL HEME-BINDING FAMILY PROTEIN"/>
    <property type="match status" value="1"/>
</dbReference>